<dbReference type="EMBL" id="JBHTEF010000001">
    <property type="protein sequence ID" value="MFC7579835.1"/>
    <property type="molecule type" value="Genomic_DNA"/>
</dbReference>
<feature type="transmembrane region" description="Helical" evidence="3">
    <location>
        <begin position="183"/>
        <end position="205"/>
    </location>
</feature>
<evidence type="ECO:0000256" key="4">
    <source>
        <dbReference type="SAM" id="SignalP"/>
    </source>
</evidence>
<accession>A0ABW2SI74</accession>
<feature type="region of interest" description="Disordered" evidence="2">
    <location>
        <begin position="559"/>
        <end position="608"/>
    </location>
</feature>
<feature type="coiled-coil region" evidence="1">
    <location>
        <begin position="491"/>
        <end position="521"/>
    </location>
</feature>
<keyword evidence="4" id="KW-0732">Signal</keyword>
<dbReference type="Gene3D" id="3.10.310.50">
    <property type="match status" value="1"/>
</dbReference>
<dbReference type="RefSeq" id="WP_380971359.1">
    <property type="nucleotide sequence ID" value="NZ_JBHTEF010000001.1"/>
</dbReference>
<feature type="region of interest" description="Disordered" evidence="2">
    <location>
        <begin position="122"/>
        <end position="141"/>
    </location>
</feature>
<comment type="caution">
    <text evidence="6">The sequence shown here is derived from an EMBL/GenBank/DDBJ whole genome shotgun (WGS) entry which is preliminary data.</text>
</comment>
<dbReference type="Proteomes" id="UP001596527">
    <property type="component" value="Unassembled WGS sequence"/>
</dbReference>
<evidence type="ECO:0000256" key="1">
    <source>
        <dbReference type="SAM" id="Coils"/>
    </source>
</evidence>
<sequence length="676" mass="68745">MRTIHRLAAALAAATGALALAAGTALATAPVSIGDAVTDPEGYLSDANVQEIRDAAQQAGRAGIDFYAVTVPDLSGEDVVDWCQAAGEASGLSPTSVVYVIAYEERAEGWCGNDGQATVSDSTLTQARSAARDHLSQSDPLQPDDAAQAIVAFANTMVEGAGGSGGGGSDAGASSGPPSGSGISAGSVVLLLIVLAAVVIGVVIWRGQRRTRQGIARSDRAQAQSVAQKADLANRRLLEADEMVRSASDELEFARAQFGATRTDAYATAVAAAREGVDQSFADQRAMNEADDDASRGAAADRILSRLDSVMNPLAAQQKEFHDLRDSEAGADEQLAGLRERIAEASASIDGAQTELQALSAAYPQTVIASLMDNPDQARALLSSATTAADQAQAALDGGDRARAVEAIDTGLRAVAMARLQISAIMDAQKNLADASGRLTQAIASLTSDLSDVTRLGADPTAFAPLVEDAQKAVAEARRARDGDGDPLQALEDLTNAEAALDAALANLRSAEDQRAKASKNAAERIRSAEQWVASAQTFIQSRRGLMPLESRSQISRAEQALGQARRSLDSDPAASMGSAEEAESIARSILSSGTPEPPRSGSQGPSVGDALLWSILLGNLGGGHHGGWGDDGPRRGGFGGGFFGGGGGFGGGGFGGGGGGSFGGGSFGGGGGGRF</sequence>
<feature type="compositionally biased region" description="Polar residues" evidence="2">
    <location>
        <begin position="590"/>
        <end position="606"/>
    </location>
</feature>
<feature type="coiled-coil region" evidence="1">
    <location>
        <begin position="335"/>
        <end position="362"/>
    </location>
</feature>
<dbReference type="InterPro" id="IPR007621">
    <property type="entry name" value="TPM_dom"/>
</dbReference>
<keyword evidence="1" id="KW-0175">Coiled coil</keyword>
<organism evidence="6 7">
    <name type="scientific">Schaalia naturae</name>
    <dbReference type="NCBI Taxonomy" id="635203"/>
    <lineage>
        <taxon>Bacteria</taxon>
        <taxon>Bacillati</taxon>
        <taxon>Actinomycetota</taxon>
        <taxon>Actinomycetes</taxon>
        <taxon>Actinomycetales</taxon>
        <taxon>Actinomycetaceae</taxon>
        <taxon>Schaalia</taxon>
    </lineage>
</organism>
<evidence type="ECO:0000256" key="2">
    <source>
        <dbReference type="SAM" id="MobiDB-lite"/>
    </source>
</evidence>
<evidence type="ECO:0000313" key="6">
    <source>
        <dbReference type="EMBL" id="MFC7579835.1"/>
    </source>
</evidence>
<gene>
    <name evidence="6" type="ORF">ACFQWG_01135</name>
</gene>
<feature type="chain" id="PRO_5046990463" evidence="4">
    <location>
        <begin position="28"/>
        <end position="676"/>
    </location>
</feature>
<keyword evidence="3" id="KW-0812">Transmembrane</keyword>
<proteinExistence type="predicted"/>
<evidence type="ECO:0000313" key="7">
    <source>
        <dbReference type="Proteomes" id="UP001596527"/>
    </source>
</evidence>
<feature type="signal peptide" evidence="4">
    <location>
        <begin position="1"/>
        <end position="27"/>
    </location>
</feature>
<protein>
    <submittedName>
        <fullName evidence="6">TPM domain-containing protein</fullName>
    </submittedName>
</protein>
<reference evidence="7" key="1">
    <citation type="journal article" date="2019" name="Int. J. Syst. Evol. Microbiol.">
        <title>The Global Catalogue of Microorganisms (GCM) 10K type strain sequencing project: providing services to taxonomists for standard genome sequencing and annotation.</title>
        <authorList>
            <consortium name="The Broad Institute Genomics Platform"/>
            <consortium name="The Broad Institute Genome Sequencing Center for Infectious Disease"/>
            <person name="Wu L."/>
            <person name="Ma J."/>
        </authorList>
    </citation>
    <scope>NUCLEOTIDE SEQUENCE [LARGE SCALE GENOMIC DNA]</scope>
    <source>
        <strain evidence="7">CCUG 56698</strain>
    </source>
</reference>
<keyword evidence="3" id="KW-1133">Transmembrane helix</keyword>
<evidence type="ECO:0000259" key="5">
    <source>
        <dbReference type="Pfam" id="PF04536"/>
    </source>
</evidence>
<keyword evidence="3" id="KW-0472">Membrane</keyword>
<feature type="domain" description="TPM" evidence="5">
    <location>
        <begin position="37"/>
        <end position="153"/>
    </location>
</feature>
<evidence type="ECO:0000256" key="3">
    <source>
        <dbReference type="SAM" id="Phobius"/>
    </source>
</evidence>
<name>A0ABW2SI74_9ACTO</name>
<dbReference type="Pfam" id="PF04536">
    <property type="entry name" value="TPM_phosphatase"/>
    <property type="match status" value="1"/>
</dbReference>
<keyword evidence="7" id="KW-1185">Reference proteome</keyword>